<accession>A0ABQ0AN78</accession>
<gene>
    <name evidence="2" type="ORF">NBRC116598_27500</name>
</gene>
<sequence>MTHDTAIKALKLAAIGTVIFGLAMVLALVSPLRLGLALFLDLVHWPLDGQQDLNSDSARVLAAISGGLLVGTGTLIWGITTEVYSKTPKIGGRIILTGVLAWYLPDSFGSYMVGAWFNVVLNTGFLALFAVPILLYRPAKQPVAA</sequence>
<feature type="transmembrane region" description="Helical" evidence="1">
    <location>
        <begin position="111"/>
        <end position="136"/>
    </location>
</feature>
<keyword evidence="1" id="KW-0812">Transmembrane</keyword>
<feature type="transmembrane region" description="Helical" evidence="1">
    <location>
        <begin position="12"/>
        <end position="40"/>
    </location>
</feature>
<evidence type="ECO:0000256" key="1">
    <source>
        <dbReference type="SAM" id="Phobius"/>
    </source>
</evidence>
<evidence type="ECO:0000313" key="2">
    <source>
        <dbReference type="EMBL" id="GAA6197306.1"/>
    </source>
</evidence>
<keyword evidence="1" id="KW-0472">Membrane</keyword>
<reference evidence="2 3" key="1">
    <citation type="submission" date="2024-04" db="EMBL/GenBank/DDBJ databases">
        <title>Draft genome sequence of Pseudophaeobacter arcticus NBRC 116598.</title>
        <authorList>
            <person name="Miyakawa T."/>
            <person name="Kusuya Y."/>
            <person name="Miura T."/>
        </authorList>
    </citation>
    <scope>NUCLEOTIDE SEQUENCE [LARGE SCALE GENOMIC DNA]</scope>
    <source>
        <strain evidence="2 3">SU-CL00105</strain>
    </source>
</reference>
<proteinExistence type="predicted"/>
<keyword evidence="3" id="KW-1185">Reference proteome</keyword>
<evidence type="ECO:0000313" key="3">
    <source>
        <dbReference type="Proteomes" id="UP001441944"/>
    </source>
</evidence>
<protein>
    <recommendedName>
        <fullName evidence="4">Excinuclease ABC subunit A</fullName>
    </recommendedName>
</protein>
<feature type="transmembrane region" description="Helical" evidence="1">
    <location>
        <begin position="60"/>
        <end position="78"/>
    </location>
</feature>
<evidence type="ECO:0008006" key="4">
    <source>
        <dbReference type="Google" id="ProtNLM"/>
    </source>
</evidence>
<feature type="transmembrane region" description="Helical" evidence="1">
    <location>
        <begin position="90"/>
        <end position="105"/>
    </location>
</feature>
<organism evidence="2 3">
    <name type="scientific">Pseudophaeobacter arcticus</name>
    <dbReference type="NCBI Taxonomy" id="385492"/>
    <lineage>
        <taxon>Bacteria</taxon>
        <taxon>Pseudomonadati</taxon>
        <taxon>Pseudomonadota</taxon>
        <taxon>Alphaproteobacteria</taxon>
        <taxon>Rhodobacterales</taxon>
        <taxon>Paracoccaceae</taxon>
        <taxon>Pseudophaeobacter</taxon>
    </lineage>
</organism>
<keyword evidence="1" id="KW-1133">Transmembrane helix</keyword>
<comment type="caution">
    <text evidence="2">The sequence shown here is derived from an EMBL/GenBank/DDBJ whole genome shotgun (WGS) entry which is preliminary data.</text>
</comment>
<dbReference type="RefSeq" id="WP_353400913.1">
    <property type="nucleotide sequence ID" value="NZ_BAABWU010000011.1"/>
</dbReference>
<dbReference type="Proteomes" id="UP001441944">
    <property type="component" value="Unassembled WGS sequence"/>
</dbReference>
<name>A0ABQ0AN78_9RHOB</name>
<dbReference type="EMBL" id="BAABWU010000011">
    <property type="protein sequence ID" value="GAA6197306.1"/>
    <property type="molecule type" value="Genomic_DNA"/>
</dbReference>